<comment type="caution">
    <text evidence="2">The sequence shown here is derived from an EMBL/GenBank/DDBJ whole genome shotgun (WGS) entry which is preliminary data.</text>
</comment>
<evidence type="ECO:0000313" key="3">
    <source>
        <dbReference type="Proteomes" id="UP001295684"/>
    </source>
</evidence>
<proteinExistence type="predicted"/>
<keyword evidence="3" id="KW-1185">Reference proteome</keyword>
<dbReference type="Proteomes" id="UP001295684">
    <property type="component" value="Unassembled WGS sequence"/>
</dbReference>
<accession>A0AAD1U0Z8</accession>
<feature type="region of interest" description="Disordered" evidence="1">
    <location>
        <begin position="415"/>
        <end position="435"/>
    </location>
</feature>
<reference evidence="2" key="1">
    <citation type="submission" date="2023-07" db="EMBL/GenBank/DDBJ databases">
        <authorList>
            <consortium name="AG Swart"/>
            <person name="Singh M."/>
            <person name="Singh A."/>
            <person name="Seah K."/>
            <person name="Emmerich C."/>
        </authorList>
    </citation>
    <scope>NUCLEOTIDE SEQUENCE</scope>
    <source>
        <strain evidence="2">DP1</strain>
    </source>
</reference>
<feature type="compositionally biased region" description="Polar residues" evidence="1">
    <location>
        <begin position="1"/>
        <end position="15"/>
    </location>
</feature>
<evidence type="ECO:0000313" key="2">
    <source>
        <dbReference type="EMBL" id="CAI2359995.1"/>
    </source>
</evidence>
<dbReference type="AlphaFoldDB" id="A0AAD1U0Z8"/>
<name>A0AAD1U0Z8_EUPCR</name>
<gene>
    <name evidence="2" type="ORF">ECRASSUSDP1_LOCUS1290</name>
</gene>
<organism evidence="2 3">
    <name type="scientific">Euplotes crassus</name>
    <dbReference type="NCBI Taxonomy" id="5936"/>
    <lineage>
        <taxon>Eukaryota</taxon>
        <taxon>Sar</taxon>
        <taxon>Alveolata</taxon>
        <taxon>Ciliophora</taxon>
        <taxon>Intramacronucleata</taxon>
        <taxon>Spirotrichea</taxon>
        <taxon>Hypotrichia</taxon>
        <taxon>Euplotida</taxon>
        <taxon>Euplotidae</taxon>
        <taxon>Moneuplotes</taxon>
    </lineage>
</organism>
<evidence type="ECO:0000256" key="1">
    <source>
        <dbReference type="SAM" id="MobiDB-lite"/>
    </source>
</evidence>
<sequence>MLVQNTSSISRNSNLDTDEDKDLSNRKKLKFNILENIKNRENLQSLLDHSFLEKRQRILKNKQTIEKKYSTSLSPVKRPKPKKFSKSSSKNSGVCRDSSGSRLPPITLKGSQRDSFEMSSINDIKSTKKNTLKKKITLRRIEMSASAERKKFDTAIKKNRQIELYNRLKLLDSIGAQGDGQIGPLRMGYKKNLNVSLNPARENVHKYERYLEDQTLLTQSFDNYKPKKRRYNVKNSDDHTPVSVKDSINSFNLQFNNRRATKDYATESTGLTSAEKRTLESKQKIRSLIELKAGKNFTPKNLEADQDIDYFQNDTSDLLININVMDSGQTSSKYSMNTGKVKSKAAISKELLAREIDNLNEGMDPAFHYFSKDFEELAKNKDIAKNSTEWGQSISPNYLLGLKIKQRQKEYWKKRIQRDFSPTKNKKQKESRYDKFSLMQELEKIEERDSSKGKIRMK</sequence>
<dbReference type="EMBL" id="CAMPGE010001219">
    <property type="protein sequence ID" value="CAI2359995.1"/>
    <property type="molecule type" value="Genomic_DNA"/>
</dbReference>
<feature type="region of interest" description="Disordered" evidence="1">
    <location>
        <begin position="69"/>
        <end position="114"/>
    </location>
</feature>
<feature type="region of interest" description="Disordered" evidence="1">
    <location>
        <begin position="1"/>
        <end position="21"/>
    </location>
</feature>
<protein>
    <submittedName>
        <fullName evidence="2">Uncharacterized protein</fullName>
    </submittedName>
</protein>